<accession>A0A830HMD4</accession>
<sequence>MAEWQTPFHHGRGSGSGSGSGRLPHASPSVSPSGPGGLAASEPSSALSLVTTPAVPVCLVVPHFGQGRTPGSTVYTGTATGMHGRNGQGVGSAFALPLAPLTKWTVTPQTFNEGRLRVLGHAVTDDELNTARLDVENDKAAREFMRAHKAPKAAATIQNWWRVATSLERRRFQSYIVMLKYRRTLARKPFFRSWRQEARALSHARRTAWGRSFYAWREVAQLTDILAKQLTSLLSHAVARTAVPVIQLWRISATVTKSDAAADNGSGGTALAAALAAAVLTRQIPFRMKQSVLEAWLKTATACRRDAMHGAMHIARFGRSVRTSRLRHSFRFWFRYALTKIADRVGVPPPVFKPTDPVWDAWYWSHKKHKNLVKRAREGRRIRVLLGCFLELKTQAQLTVAMRTAWLWAARFKRDALLESGLDAFRLTRGLGLAVRFRKSVYFDLWRRTAQRHKVVRGMRKSLEEIHRRFLQRLAVRHLVQHGRARAITDAAAEARQVARQPLLLWAVSAWRGDNVHCFIAAAWIAWSGRVMRRIVR</sequence>
<evidence type="ECO:0000256" key="1">
    <source>
        <dbReference type="SAM" id="MobiDB-lite"/>
    </source>
</evidence>
<protein>
    <recommendedName>
        <fullName evidence="4">Sfi1 spindle body domain-containing protein</fullName>
    </recommendedName>
</protein>
<comment type="caution">
    <text evidence="2">The sequence shown here is derived from an EMBL/GenBank/DDBJ whole genome shotgun (WGS) entry which is preliminary data.</text>
</comment>
<evidence type="ECO:0000313" key="3">
    <source>
        <dbReference type="Proteomes" id="UP000660262"/>
    </source>
</evidence>
<gene>
    <name evidence="2" type="ORF">PPROV_000651700</name>
</gene>
<dbReference type="AlphaFoldDB" id="A0A830HMD4"/>
<feature type="compositionally biased region" description="Low complexity" evidence="1">
    <location>
        <begin position="26"/>
        <end position="43"/>
    </location>
</feature>
<evidence type="ECO:0008006" key="4">
    <source>
        <dbReference type="Google" id="ProtNLM"/>
    </source>
</evidence>
<keyword evidence="3" id="KW-1185">Reference proteome</keyword>
<reference evidence="2" key="1">
    <citation type="submission" date="2020-10" db="EMBL/GenBank/DDBJ databases">
        <title>Unveiling of a novel bifunctional photoreceptor, Dualchrome1, isolated from a cosmopolitan green alga.</title>
        <authorList>
            <person name="Suzuki S."/>
            <person name="Kawachi M."/>
        </authorList>
    </citation>
    <scope>NUCLEOTIDE SEQUENCE</scope>
    <source>
        <strain evidence="2">NIES 2893</strain>
    </source>
</reference>
<dbReference type="Proteomes" id="UP000660262">
    <property type="component" value="Unassembled WGS sequence"/>
</dbReference>
<dbReference type="EMBL" id="BNJQ01000018">
    <property type="protein sequence ID" value="GHP07775.1"/>
    <property type="molecule type" value="Genomic_DNA"/>
</dbReference>
<dbReference type="OrthoDB" id="547375at2759"/>
<proteinExistence type="predicted"/>
<evidence type="ECO:0000313" key="2">
    <source>
        <dbReference type="EMBL" id="GHP07775.1"/>
    </source>
</evidence>
<organism evidence="2 3">
    <name type="scientific">Pycnococcus provasolii</name>
    <dbReference type="NCBI Taxonomy" id="41880"/>
    <lineage>
        <taxon>Eukaryota</taxon>
        <taxon>Viridiplantae</taxon>
        <taxon>Chlorophyta</taxon>
        <taxon>Pseudoscourfieldiophyceae</taxon>
        <taxon>Pseudoscourfieldiales</taxon>
        <taxon>Pycnococcaceae</taxon>
        <taxon>Pycnococcus</taxon>
    </lineage>
</organism>
<feature type="region of interest" description="Disordered" evidence="1">
    <location>
        <begin position="1"/>
        <end position="43"/>
    </location>
</feature>
<name>A0A830HMD4_9CHLO</name>